<comment type="caution">
    <text evidence="4">The sequence shown here is derived from an EMBL/GenBank/DDBJ whole genome shotgun (WGS) entry which is preliminary data.</text>
</comment>
<name>A0A844NVH7_PSEAI</name>
<dbReference type="InterPro" id="IPR015797">
    <property type="entry name" value="NUDIX_hydrolase-like_dom_sf"/>
</dbReference>
<sequence>MQLITELIHPELKSTQGRVFRRHAARGIVLRNEQILLLFTERYNDFSFPGGGLDAGEDIIAGLTRELEEETGARDIRIVQNFGYIEEYRPYWKPQYDLMHMTSHFYQCEVAPQLQPVRMESHEIANGMRPVWIDLHEAIAHNQAVMQRQETSMGQSIQRETFMLRKVASELLDPNKKS</sequence>
<dbReference type="PANTHER" id="PTHR43046:SF15">
    <property type="entry name" value="MUTT_NUDIX FAMILY PROTEIN"/>
    <property type="match status" value="1"/>
</dbReference>
<dbReference type="PANTHER" id="PTHR43046">
    <property type="entry name" value="GDP-MANNOSE MANNOSYL HYDROLASE"/>
    <property type="match status" value="1"/>
</dbReference>
<feature type="domain" description="Nudix hydrolase" evidence="3">
    <location>
        <begin position="21"/>
        <end position="161"/>
    </location>
</feature>
<dbReference type="InterPro" id="IPR020084">
    <property type="entry name" value="NUDIX_hydrolase_CS"/>
</dbReference>
<keyword evidence="2" id="KW-0378">Hydrolase</keyword>
<evidence type="ECO:0000259" key="3">
    <source>
        <dbReference type="PROSITE" id="PS51462"/>
    </source>
</evidence>
<gene>
    <name evidence="4" type="ORF">GNQ48_31855</name>
</gene>
<evidence type="ECO:0000313" key="4">
    <source>
        <dbReference type="EMBL" id="MUI39573.1"/>
    </source>
</evidence>
<protein>
    <submittedName>
        <fullName evidence="4">NUDIX domain-containing protein</fullName>
    </submittedName>
</protein>
<evidence type="ECO:0000256" key="2">
    <source>
        <dbReference type="ARBA" id="ARBA00022801"/>
    </source>
</evidence>
<organism evidence="4 5">
    <name type="scientific">Pseudomonas aeruginosa</name>
    <dbReference type="NCBI Taxonomy" id="287"/>
    <lineage>
        <taxon>Bacteria</taxon>
        <taxon>Pseudomonadati</taxon>
        <taxon>Pseudomonadota</taxon>
        <taxon>Gammaproteobacteria</taxon>
        <taxon>Pseudomonadales</taxon>
        <taxon>Pseudomonadaceae</taxon>
        <taxon>Pseudomonas</taxon>
    </lineage>
</organism>
<reference evidence="4 5" key="1">
    <citation type="submission" date="2019-11" db="EMBL/GenBank/DDBJ databases">
        <title>Genomes of ocular Pseudomonas aeruginosa isolates.</title>
        <authorList>
            <person name="Khan M."/>
            <person name="Rice S.A."/>
            <person name="Willcox M.D.P."/>
            <person name="Stapleton F."/>
        </authorList>
    </citation>
    <scope>NUCLEOTIDE SEQUENCE [LARGE SCALE GENOMIC DNA]</scope>
    <source>
        <strain evidence="4 5">PA221</strain>
    </source>
</reference>
<dbReference type="PROSITE" id="PS51462">
    <property type="entry name" value="NUDIX"/>
    <property type="match status" value="1"/>
</dbReference>
<proteinExistence type="predicted"/>
<evidence type="ECO:0000256" key="1">
    <source>
        <dbReference type="ARBA" id="ARBA00001946"/>
    </source>
</evidence>
<dbReference type="Proteomes" id="UP000433532">
    <property type="component" value="Unassembled WGS sequence"/>
</dbReference>
<dbReference type="PROSITE" id="PS00893">
    <property type="entry name" value="NUDIX_BOX"/>
    <property type="match status" value="1"/>
</dbReference>
<dbReference type="SUPFAM" id="SSF55811">
    <property type="entry name" value="Nudix"/>
    <property type="match status" value="1"/>
</dbReference>
<dbReference type="AlphaFoldDB" id="A0A844NVH7"/>
<dbReference type="Pfam" id="PF00293">
    <property type="entry name" value="NUDIX"/>
    <property type="match status" value="1"/>
</dbReference>
<accession>A0A844NVH7</accession>
<dbReference type="EMBL" id="WOAD01000070">
    <property type="protein sequence ID" value="MUI39573.1"/>
    <property type="molecule type" value="Genomic_DNA"/>
</dbReference>
<evidence type="ECO:0000313" key="5">
    <source>
        <dbReference type="Proteomes" id="UP000433532"/>
    </source>
</evidence>
<dbReference type="GO" id="GO:0016787">
    <property type="term" value="F:hydrolase activity"/>
    <property type="evidence" value="ECO:0007669"/>
    <property type="project" value="UniProtKB-KW"/>
</dbReference>
<dbReference type="Gene3D" id="3.90.79.10">
    <property type="entry name" value="Nucleoside Triphosphate Pyrophosphohydrolase"/>
    <property type="match status" value="1"/>
</dbReference>
<comment type="cofactor">
    <cofactor evidence="1">
        <name>Mg(2+)</name>
        <dbReference type="ChEBI" id="CHEBI:18420"/>
    </cofactor>
</comment>
<dbReference type="InterPro" id="IPR000086">
    <property type="entry name" value="NUDIX_hydrolase_dom"/>
</dbReference>
<dbReference type="RefSeq" id="WP_155712947.1">
    <property type="nucleotide sequence ID" value="NZ_WOAD01000070.1"/>
</dbReference>